<dbReference type="Proteomes" id="UP000664169">
    <property type="component" value="Unassembled WGS sequence"/>
</dbReference>
<organism evidence="1 2">
    <name type="scientific">Gomphillus americanus</name>
    <dbReference type="NCBI Taxonomy" id="1940652"/>
    <lineage>
        <taxon>Eukaryota</taxon>
        <taxon>Fungi</taxon>
        <taxon>Dikarya</taxon>
        <taxon>Ascomycota</taxon>
        <taxon>Pezizomycotina</taxon>
        <taxon>Lecanoromycetes</taxon>
        <taxon>OSLEUM clade</taxon>
        <taxon>Ostropomycetidae</taxon>
        <taxon>Ostropales</taxon>
        <taxon>Graphidaceae</taxon>
        <taxon>Gomphilloideae</taxon>
        <taxon>Gomphillus</taxon>
    </lineage>
</organism>
<name>A0A8H3I5J4_9LECA</name>
<accession>A0A8H3I5J4</accession>
<sequence length="314" mass="35923">MDTYAGIDVEDLNKGSSIQWIRRPSEQLFHTLEHQLDSLDEAAAYEDNIFVFVSFERSTSTIGAARVELAEQLRKWKIPFAAIASIINGREPQGFYYTTVEETEYFWYTVPTVEIEQDFHHENIHVIGCTDHTQHRERMLVLYPPSMRNAWIDLLERRPLDRQLQSLTMFQFAVYRLAIATWLDAYPTSVHLLALALFALTDNNNNALNTESIKSSTGHLSRLELYLNNLRQIKSVLAKTAVYFEQASATHEYEPQLADSNVNNLSNDVDSLIDTYEFVKTNLLVAREGAIALISTANASFIRSNTIALRRIVE</sequence>
<evidence type="ECO:0000313" key="1">
    <source>
        <dbReference type="EMBL" id="CAF9905558.1"/>
    </source>
</evidence>
<dbReference type="EMBL" id="CAJPDQ010000002">
    <property type="protein sequence ID" value="CAF9905558.1"/>
    <property type="molecule type" value="Genomic_DNA"/>
</dbReference>
<gene>
    <name evidence="1" type="ORF">GOMPHAMPRED_003259</name>
</gene>
<comment type="caution">
    <text evidence="1">The sequence shown here is derived from an EMBL/GenBank/DDBJ whole genome shotgun (WGS) entry which is preliminary data.</text>
</comment>
<evidence type="ECO:0000313" key="2">
    <source>
        <dbReference type="Proteomes" id="UP000664169"/>
    </source>
</evidence>
<reference evidence="1" key="1">
    <citation type="submission" date="2021-03" db="EMBL/GenBank/DDBJ databases">
        <authorList>
            <person name="Tagirdzhanova G."/>
        </authorList>
    </citation>
    <scope>NUCLEOTIDE SEQUENCE</scope>
</reference>
<proteinExistence type="predicted"/>
<keyword evidence="2" id="KW-1185">Reference proteome</keyword>
<dbReference type="OrthoDB" id="10656695at2759"/>
<protein>
    <submittedName>
        <fullName evidence="1">Uncharacterized protein</fullName>
    </submittedName>
</protein>
<dbReference type="AlphaFoldDB" id="A0A8H3I5J4"/>